<dbReference type="EMBL" id="CP002083">
    <property type="protein sequence ID" value="ADJ21945.1"/>
    <property type="molecule type" value="Genomic_DNA"/>
</dbReference>
<evidence type="ECO:0000256" key="1">
    <source>
        <dbReference type="SAM" id="Coils"/>
    </source>
</evidence>
<name>D8JQ24_HYPDA</name>
<keyword evidence="4" id="KW-1185">Reference proteome</keyword>
<gene>
    <name evidence="2" type="ordered locus">Hden_0118</name>
    <name evidence="3" type="ordered locus">Hden_1538</name>
</gene>
<evidence type="ECO:0000313" key="3">
    <source>
        <dbReference type="EMBL" id="ADJ23350.1"/>
    </source>
</evidence>
<feature type="coiled-coil region" evidence="1">
    <location>
        <begin position="40"/>
        <end position="70"/>
    </location>
</feature>
<reference evidence="4" key="2">
    <citation type="journal article" date="2011" name="J. Bacteriol.">
        <title>Genome sequences of eight morphologically diverse alphaproteobacteria.</title>
        <authorList>
            <consortium name="US DOE Joint Genome Institute"/>
            <person name="Brown P.J."/>
            <person name="Kysela D.T."/>
            <person name="Buechlein A."/>
            <person name="Hemmerich C."/>
            <person name="Brun Y.V."/>
        </authorList>
    </citation>
    <scope>NUCLEOTIDE SEQUENCE [LARGE SCALE GENOMIC DNA]</scope>
    <source>
        <strain evidence="4">ATCC 51888 / DSM 1869 / NCIB 11706 / TK 0415</strain>
    </source>
</reference>
<dbReference type="HOGENOM" id="CLU_2232858_0_0_5"/>
<proteinExistence type="predicted"/>
<dbReference type="AlphaFoldDB" id="D8JQ24"/>
<sequence length="105" mass="11686">MSIEINEDYFEVFIDGPAIAKYFTAAERDEIKRRVRTSCSSSESARIAELEKALKQAKDALISMRDLARRTSALQSRAHVDLGISVNHAIDEARTTLEASERGGE</sequence>
<evidence type="ECO:0000313" key="4">
    <source>
        <dbReference type="Proteomes" id="UP000002033"/>
    </source>
</evidence>
<keyword evidence="1" id="KW-0175">Coiled coil</keyword>
<dbReference type="Proteomes" id="UP000002033">
    <property type="component" value="Chromosome"/>
</dbReference>
<organism evidence="2 4">
    <name type="scientific">Hyphomicrobium denitrificans (strain ATCC 51888 / DSM 1869 / NCIMB 11706 / TK 0415)</name>
    <dbReference type="NCBI Taxonomy" id="582899"/>
    <lineage>
        <taxon>Bacteria</taxon>
        <taxon>Pseudomonadati</taxon>
        <taxon>Pseudomonadota</taxon>
        <taxon>Alphaproteobacteria</taxon>
        <taxon>Hyphomicrobiales</taxon>
        <taxon>Hyphomicrobiaceae</taxon>
        <taxon>Hyphomicrobium</taxon>
    </lineage>
</organism>
<reference evidence="2" key="1">
    <citation type="submission" date="2010-06" db="EMBL/GenBank/DDBJ databases">
        <title>Complete sequence of Hyphomicrobium denitrificans ATCC 51888.</title>
        <authorList>
            <consortium name="US DOE Joint Genome Institute"/>
            <person name="Lucas S."/>
            <person name="Copeland A."/>
            <person name="Lapidus A."/>
            <person name="Cheng J.-F."/>
            <person name="Bruce D."/>
            <person name="Goodwin L."/>
            <person name="Pitluck S."/>
            <person name="Held B."/>
            <person name="Detter J.C."/>
            <person name="Han C."/>
            <person name="Tapia R."/>
            <person name="Land M."/>
            <person name="Hauser L."/>
            <person name="Kyrpides N."/>
            <person name="Ivanova N."/>
            <person name="Brown P.J.B."/>
            <person name="Brun Y.V."/>
            <person name="Woyke T."/>
        </authorList>
    </citation>
    <scope>NUCLEOTIDE SEQUENCE</scope>
    <source>
        <strain evidence="2">ATCC 51888</strain>
    </source>
</reference>
<protein>
    <submittedName>
        <fullName evidence="2">Uncharacterized protein</fullName>
    </submittedName>
</protein>
<dbReference type="RefSeq" id="WP_013214164.1">
    <property type="nucleotide sequence ID" value="NC_014313.1"/>
</dbReference>
<evidence type="ECO:0000313" key="2">
    <source>
        <dbReference type="EMBL" id="ADJ21945.1"/>
    </source>
</evidence>
<dbReference type="KEGG" id="hdn:Hden_0118"/>
<dbReference type="KEGG" id="hdn:Hden_1538"/>
<accession>D8JQ24</accession>
<dbReference type="STRING" id="582899.Hden_0118"/>
<dbReference type="EMBL" id="CP002083">
    <property type="protein sequence ID" value="ADJ23350.1"/>
    <property type="molecule type" value="Genomic_DNA"/>
</dbReference>